<dbReference type="EMBL" id="CP001736">
    <property type="protein sequence ID" value="ADB31417.1"/>
    <property type="molecule type" value="Genomic_DNA"/>
</dbReference>
<dbReference type="Proteomes" id="UP000007967">
    <property type="component" value="Chromosome"/>
</dbReference>
<name>D2PUV1_KRIFD</name>
<dbReference type="eggNOG" id="COG2321">
    <property type="taxonomic scope" value="Bacteria"/>
</dbReference>
<keyword evidence="7" id="KW-0378">Hydrolase</keyword>
<dbReference type="STRING" id="479435.Kfla_2341"/>
<dbReference type="GO" id="GO:0006508">
    <property type="term" value="P:proteolysis"/>
    <property type="evidence" value="ECO:0007669"/>
    <property type="project" value="UniProtKB-KW"/>
</dbReference>
<gene>
    <name evidence="7" type="ordered locus">Kfla_2341</name>
</gene>
<evidence type="ECO:0000256" key="2">
    <source>
        <dbReference type="ARBA" id="ARBA00022692"/>
    </source>
</evidence>
<dbReference type="GO" id="GO:0008237">
    <property type="term" value="F:metallopeptidase activity"/>
    <property type="evidence" value="ECO:0007669"/>
    <property type="project" value="UniProtKB-KW"/>
</dbReference>
<keyword evidence="2" id="KW-0812">Transmembrane</keyword>
<dbReference type="InterPro" id="IPR007343">
    <property type="entry name" value="Uncharacterised_pept_Zn_put"/>
</dbReference>
<dbReference type="Pfam" id="PF04228">
    <property type="entry name" value="Zn_peptidase"/>
    <property type="match status" value="1"/>
</dbReference>
<evidence type="ECO:0000313" key="7">
    <source>
        <dbReference type="EMBL" id="ADB31417.1"/>
    </source>
</evidence>
<evidence type="ECO:0000256" key="1">
    <source>
        <dbReference type="ARBA" id="ARBA00004167"/>
    </source>
</evidence>
<feature type="signal peptide" evidence="6">
    <location>
        <begin position="1"/>
        <end position="24"/>
    </location>
</feature>
<protein>
    <submittedName>
        <fullName evidence="7">Metalloprotease-like protein</fullName>
    </submittedName>
</protein>
<keyword evidence="4" id="KW-0472">Membrane</keyword>
<evidence type="ECO:0000256" key="6">
    <source>
        <dbReference type="SAM" id="SignalP"/>
    </source>
</evidence>
<dbReference type="PANTHER" id="PTHR30168">
    <property type="entry name" value="PUTATIVE MEMBRANE PROTEIN YPFJ"/>
    <property type="match status" value="1"/>
</dbReference>
<feature type="compositionally biased region" description="Polar residues" evidence="5">
    <location>
        <begin position="36"/>
        <end position="47"/>
    </location>
</feature>
<dbReference type="KEGG" id="kfl:Kfla_2341"/>
<evidence type="ECO:0000313" key="8">
    <source>
        <dbReference type="Proteomes" id="UP000007967"/>
    </source>
</evidence>
<keyword evidence="3" id="KW-1133">Transmembrane helix</keyword>
<dbReference type="GO" id="GO:0016020">
    <property type="term" value="C:membrane"/>
    <property type="evidence" value="ECO:0007669"/>
    <property type="project" value="UniProtKB-SubCell"/>
</dbReference>
<dbReference type="PANTHER" id="PTHR30168:SF0">
    <property type="entry name" value="INNER MEMBRANE PROTEIN"/>
    <property type="match status" value="1"/>
</dbReference>
<sequence length="333" mass="35299">MVSRSVMVAVATTAVALAATACGAAETARPGGVRPTVSSAPTESLMPTQPPILPSVTPTSAPIPTAVPTPTAARTAWSPRVSGPVSRDPLLGANPVHLQPGYGIRAVNCRLPGWRLQAAAAKAYYSAAIACHDRAWRATLAHFGLTLAGPRLWAGAQGNQYAGGCGRNSTGREAFYCSADQTIVMPFDSMRSIARYGEGYALAVLSHEYGHHLQQQIGVMAAYHARAQAVGFSSQAGQLLSRQLELQAWCFSGMFYGMNAGRGSITRSLSQQALENNSHAGDRPGELRQHGTNRNIASWFTWGRHPSVKSSARVAPSVYECNPWAARDASSLQ</sequence>
<organism evidence="7 8">
    <name type="scientific">Kribbella flavida (strain DSM 17836 / JCM 10339 / NBRC 14399)</name>
    <dbReference type="NCBI Taxonomy" id="479435"/>
    <lineage>
        <taxon>Bacteria</taxon>
        <taxon>Bacillati</taxon>
        <taxon>Actinomycetota</taxon>
        <taxon>Actinomycetes</taxon>
        <taxon>Propionibacteriales</taxon>
        <taxon>Kribbellaceae</taxon>
        <taxon>Kribbella</taxon>
    </lineage>
</organism>
<dbReference type="AlphaFoldDB" id="D2PUV1"/>
<feature type="chain" id="PRO_5003034932" evidence="6">
    <location>
        <begin position="25"/>
        <end position="333"/>
    </location>
</feature>
<evidence type="ECO:0000256" key="4">
    <source>
        <dbReference type="ARBA" id="ARBA00023136"/>
    </source>
</evidence>
<reference evidence="8" key="1">
    <citation type="submission" date="2009-09" db="EMBL/GenBank/DDBJ databases">
        <title>The complete genome of Kribbella flavida DSM 17836.</title>
        <authorList>
            <consortium name="US DOE Joint Genome Institute (JGI-PGF)"/>
            <person name="Lucas S."/>
            <person name="Copeland A."/>
            <person name="Lapidus A."/>
            <person name="Glavina del Rio T."/>
            <person name="Dalin E."/>
            <person name="Tice H."/>
            <person name="Bruce D."/>
            <person name="Goodwin L."/>
            <person name="Pitluck S."/>
            <person name="Kyrpides N."/>
            <person name="Mavromatis K."/>
            <person name="Ivanova N."/>
            <person name="Saunders E."/>
            <person name="Brettin T."/>
            <person name="Detter J.C."/>
            <person name="Han C."/>
            <person name="Larimer F."/>
            <person name="Land M."/>
            <person name="Hauser L."/>
            <person name="Markowitz V."/>
            <person name="Cheng J.-F."/>
            <person name="Hugenholtz P."/>
            <person name="Woyke T."/>
            <person name="Wu D."/>
            <person name="Pukall R."/>
            <person name="Klenk H.-P."/>
            <person name="Eisen J.A."/>
        </authorList>
    </citation>
    <scope>NUCLEOTIDE SEQUENCE [LARGE SCALE GENOMIC DNA]</scope>
    <source>
        <strain evidence="8">DSM 17836 / JCM 10339 / NBRC 14399</strain>
    </source>
</reference>
<reference evidence="7 8" key="2">
    <citation type="journal article" date="2010" name="Stand. Genomic Sci.">
        <title>Complete genome sequence of Kribbella flavida type strain (IFO 14399).</title>
        <authorList>
            <person name="Pukall R."/>
            <person name="Lapidus A."/>
            <person name="Glavina Del Rio T."/>
            <person name="Copeland A."/>
            <person name="Tice H."/>
            <person name="Cheng J.-F."/>
            <person name="Lucas S."/>
            <person name="Chen F."/>
            <person name="Nolan M."/>
            <person name="LaButti K."/>
            <person name="Pati A."/>
            <person name="Ivanova N."/>
            <person name="Mavrommatis K."/>
            <person name="Mikhailova N."/>
            <person name="Pitluck S."/>
            <person name="Bruce D."/>
            <person name="Goodwin L."/>
            <person name="Land M."/>
            <person name="Hauser L."/>
            <person name="Chang Y.-J."/>
            <person name="Jeffries C.D."/>
            <person name="Chen A."/>
            <person name="Palaniappan K."/>
            <person name="Chain P."/>
            <person name="Rohde M."/>
            <person name="Goeker M."/>
            <person name="Bristow J."/>
            <person name="Eisen J.A."/>
            <person name="Markowitz V."/>
            <person name="Hugenholtz P."/>
            <person name="Kyrpides N.C."/>
            <person name="Klenk H.-P."/>
            <person name="Brettin T."/>
        </authorList>
    </citation>
    <scope>NUCLEOTIDE SEQUENCE [LARGE SCALE GENOMIC DNA]</scope>
    <source>
        <strain evidence="8">DSM 17836 / JCM 10339 / NBRC 14399</strain>
    </source>
</reference>
<evidence type="ECO:0000256" key="5">
    <source>
        <dbReference type="SAM" id="MobiDB-lite"/>
    </source>
</evidence>
<comment type="subcellular location">
    <subcellularLocation>
        <location evidence="1">Membrane</location>
        <topology evidence="1">Single-pass membrane protein</topology>
    </subcellularLocation>
</comment>
<keyword evidence="8" id="KW-1185">Reference proteome</keyword>
<keyword evidence="7" id="KW-0645">Protease</keyword>
<proteinExistence type="predicted"/>
<keyword evidence="7" id="KW-0482">Metalloprotease</keyword>
<accession>D2PUV1</accession>
<dbReference type="PROSITE" id="PS51257">
    <property type="entry name" value="PROKAR_LIPOPROTEIN"/>
    <property type="match status" value="1"/>
</dbReference>
<feature type="region of interest" description="Disordered" evidence="5">
    <location>
        <begin position="25"/>
        <end position="49"/>
    </location>
</feature>
<keyword evidence="6" id="KW-0732">Signal</keyword>
<dbReference type="HOGENOM" id="CLU_050836_0_0_11"/>
<evidence type="ECO:0000256" key="3">
    <source>
        <dbReference type="ARBA" id="ARBA00022989"/>
    </source>
</evidence>